<dbReference type="AlphaFoldDB" id="A0A4Y2T3L5"/>
<dbReference type="EMBL" id="BGPR01025478">
    <property type="protein sequence ID" value="GBN94403.1"/>
    <property type="molecule type" value="Genomic_DNA"/>
</dbReference>
<protein>
    <submittedName>
        <fullName evidence="2">Uncharacterized protein</fullName>
    </submittedName>
</protein>
<dbReference type="Proteomes" id="UP000499080">
    <property type="component" value="Unassembled WGS sequence"/>
</dbReference>
<evidence type="ECO:0000313" key="3">
    <source>
        <dbReference type="Proteomes" id="UP000499080"/>
    </source>
</evidence>
<gene>
    <name evidence="2" type="ORF">AVEN_77684_1</name>
</gene>
<accession>A0A4Y2T3L5</accession>
<evidence type="ECO:0000256" key="1">
    <source>
        <dbReference type="SAM" id="MobiDB-lite"/>
    </source>
</evidence>
<sequence>MSADFEPSVKWYEGRILMAMVVKKVMKKSNLEQLVVKSKRDQIKLPWDPRRGGKQRNQKTG</sequence>
<feature type="non-terminal residue" evidence="2">
    <location>
        <position position="61"/>
    </location>
</feature>
<proteinExistence type="predicted"/>
<comment type="caution">
    <text evidence="2">The sequence shown here is derived from an EMBL/GenBank/DDBJ whole genome shotgun (WGS) entry which is preliminary data.</text>
</comment>
<reference evidence="2 3" key="1">
    <citation type="journal article" date="2019" name="Sci. Rep.">
        <title>Orb-weaving spider Araneus ventricosus genome elucidates the spidroin gene catalogue.</title>
        <authorList>
            <person name="Kono N."/>
            <person name="Nakamura H."/>
            <person name="Ohtoshi R."/>
            <person name="Moran D.A.P."/>
            <person name="Shinohara A."/>
            <person name="Yoshida Y."/>
            <person name="Fujiwara M."/>
            <person name="Mori M."/>
            <person name="Tomita M."/>
            <person name="Arakawa K."/>
        </authorList>
    </citation>
    <scope>NUCLEOTIDE SEQUENCE [LARGE SCALE GENOMIC DNA]</scope>
</reference>
<feature type="compositionally biased region" description="Basic and acidic residues" evidence="1">
    <location>
        <begin position="42"/>
        <end position="51"/>
    </location>
</feature>
<feature type="region of interest" description="Disordered" evidence="1">
    <location>
        <begin position="42"/>
        <end position="61"/>
    </location>
</feature>
<feature type="compositionally biased region" description="Basic residues" evidence="1">
    <location>
        <begin position="52"/>
        <end position="61"/>
    </location>
</feature>
<organism evidence="2 3">
    <name type="scientific">Araneus ventricosus</name>
    <name type="common">Orbweaver spider</name>
    <name type="synonym">Epeira ventricosa</name>
    <dbReference type="NCBI Taxonomy" id="182803"/>
    <lineage>
        <taxon>Eukaryota</taxon>
        <taxon>Metazoa</taxon>
        <taxon>Ecdysozoa</taxon>
        <taxon>Arthropoda</taxon>
        <taxon>Chelicerata</taxon>
        <taxon>Arachnida</taxon>
        <taxon>Araneae</taxon>
        <taxon>Araneomorphae</taxon>
        <taxon>Entelegynae</taxon>
        <taxon>Araneoidea</taxon>
        <taxon>Araneidae</taxon>
        <taxon>Araneus</taxon>
    </lineage>
</organism>
<name>A0A4Y2T3L5_ARAVE</name>
<evidence type="ECO:0000313" key="2">
    <source>
        <dbReference type="EMBL" id="GBN94403.1"/>
    </source>
</evidence>
<keyword evidence="3" id="KW-1185">Reference proteome</keyword>